<feature type="domain" description="Response regulatory" evidence="2">
    <location>
        <begin position="5"/>
        <end position="124"/>
    </location>
</feature>
<evidence type="ECO:0000313" key="3">
    <source>
        <dbReference type="EMBL" id="MDQ0319512.1"/>
    </source>
</evidence>
<proteinExistence type="predicted"/>
<dbReference type="SUPFAM" id="SSF52172">
    <property type="entry name" value="CheY-like"/>
    <property type="match status" value="1"/>
</dbReference>
<dbReference type="InterPro" id="IPR052893">
    <property type="entry name" value="TCS_response_regulator"/>
</dbReference>
<gene>
    <name evidence="3" type="ORF">QO002_001650</name>
</gene>
<dbReference type="Proteomes" id="UP001230207">
    <property type="component" value="Unassembled WGS sequence"/>
</dbReference>
<accession>A0ABU0BMN0</accession>
<dbReference type="RefSeq" id="WP_307228480.1">
    <property type="nucleotide sequence ID" value="NZ_JAUSVF010000001.1"/>
</dbReference>
<organism evidence="3 4">
    <name type="scientific">Pararhizobium capsulatum DSM 1112</name>
    <dbReference type="NCBI Taxonomy" id="1121113"/>
    <lineage>
        <taxon>Bacteria</taxon>
        <taxon>Pseudomonadati</taxon>
        <taxon>Pseudomonadota</taxon>
        <taxon>Alphaproteobacteria</taxon>
        <taxon>Hyphomicrobiales</taxon>
        <taxon>Rhizobiaceae</taxon>
        <taxon>Rhizobium/Agrobacterium group</taxon>
        <taxon>Pararhizobium</taxon>
    </lineage>
</organism>
<keyword evidence="1" id="KW-0597">Phosphoprotein</keyword>
<dbReference type="EMBL" id="JAUSVF010000001">
    <property type="protein sequence ID" value="MDQ0319512.1"/>
    <property type="molecule type" value="Genomic_DNA"/>
</dbReference>
<comment type="caution">
    <text evidence="3">The sequence shown here is derived from an EMBL/GenBank/DDBJ whole genome shotgun (WGS) entry which is preliminary data.</text>
</comment>
<dbReference type="PANTHER" id="PTHR44520">
    <property type="entry name" value="RESPONSE REGULATOR RCP1-RELATED"/>
    <property type="match status" value="1"/>
</dbReference>
<dbReference type="PROSITE" id="PS50110">
    <property type="entry name" value="RESPONSE_REGULATORY"/>
    <property type="match status" value="1"/>
</dbReference>
<dbReference type="SMART" id="SM00448">
    <property type="entry name" value="REC"/>
    <property type="match status" value="1"/>
</dbReference>
<evidence type="ECO:0000256" key="1">
    <source>
        <dbReference type="PROSITE-ProRule" id="PRU00169"/>
    </source>
</evidence>
<feature type="modified residue" description="4-aspartylphosphate" evidence="1">
    <location>
        <position position="56"/>
    </location>
</feature>
<sequence length="130" mass="14801">MKLHSILAVDDDEGDLFICNYTIRKFDPQITVHKAFNGLEALGVLRDTTPDAIILDINMPIMNGFEFLDHYAREFDRHAPVVAMLTSSHLAMDRERAMHYDFVKSYFEKPLTAENLRVMAALLDGESSLP</sequence>
<keyword evidence="4" id="KW-1185">Reference proteome</keyword>
<protein>
    <submittedName>
        <fullName evidence="3">CheY-like chemotaxis protein</fullName>
    </submittedName>
</protein>
<dbReference type="Gene3D" id="3.40.50.2300">
    <property type="match status" value="1"/>
</dbReference>
<reference evidence="3 4" key="1">
    <citation type="submission" date="2023-07" db="EMBL/GenBank/DDBJ databases">
        <title>Genomic Encyclopedia of Type Strains, Phase IV (KMG-IV): sequencing the most valuable type-strain genomes for metagenomic binning, comparative biology and taxonomic classification.</title>
        <authorList>
            <person name="Goeker M."/>
        </authorList>
    </citation>
    <scope>NUCLEOTIDE SEQUENCE [LARGE SCALE GENOMIC DNA]</scope>
    <source>
        <strain evidence="3 4">DSM 1112</strain>
    </source>
</reference>
<dbReference type="InterPro" id="IPR011006">
    <property type="entry name" value="CheY-like_superfamily"/>
</dbReference>
<name>A0ABU0BMN0_9HYPH</name>
<dbReference type="PANTHER" id="PTHR44520:SF2">
    <property type="entry name" value="RESPONSE REGULATOR RCP1"/>
    <property type="match status" value="1"/>
</dbReference>
<dbReference type="Pfam" id="PF00072">
    <property type="entry name" value="Response_reg"/>
    <property type="match status" value="1"/>
</dbReference>
<evidence type="ECO:0000313" key="4">
    <source>
        <dbReference type="Proteomes" id="UP001230207"/>
    </source>
</evidence>
<evidence type="ECO:0000259" key="2">
    <source>
        <dbReference type="PROSITE" id="PS50110"/>
    </source>
</evidence>
<dbReference type="InterPro" id="IPR001789">
    <property type="entry name" value="Sig_transdc_resp-reg_receiver"/>
</dbReference>